<organism evidence="2 3">
    <name type="scientific">Vanrija pseudolonga</name>
    <dbReference type="NCBI Taxonomy" id="143232"/>
    <lineage>
        <taxon>Eukaryota</taxon>
        <taxon>Fungi</taxon>
        <taxon>Dikarya</taxon>
        <taxon>Basidiomycota</taxon>
        <taxon>Agaricomycotina</taxon>
        <taxon>Tremellomycetes</taxon>
        <taxon>Trichosporonales</taxon>
        <taxon>Trichosporonaceae</taxon>
        <taxon>Vanrija</taxon>
    </lineage>
</organism>
<evidence type="ECO:0000256" key="1">
    <source>
        <dbReference type="SAM" id="MobiDB-lite"/>
    </source>
</evidence>
<dbReference type="GeneID" id="87808450"/>
<name>A0AAF0Y867_9TREE</name>
<dbReference type="AlphaFoldDB" id="A0AAF0Y867"/>
<evidence type="ECO:0000313" key="3">
    <source>
        <dbReference type="Proteomes" id="UP000827549"/>
    </source>
</evidence>
<dbReference type="RefSeq" id="XP_062627729.1">
    <property type="nucleotide sequence ID" value="XM_062771745.1"/>
</dbReference>
<feature type="compositionally biased region" description="Polar residues" evidence="1">
    <location>
        <begin position="1"/>
        <end position="28"/>
    </location>
</feature>
<gene>
    <name evidence="2" type="ORF">LOC62_04G005221</name>
</gene>
<feature type="region of interest" description="Disordered" evidence="1">
    <location>
        <begin position="1"/>
        <end position="30"/>
    </location>
</feature>
<dbReference type="Proteomes" id="UP000827549">
    <property type="component" value="Chromosome 4"/>
</dbReference>
<keyword evidence="3" id="KW-1185">Reference proteome</keyword>
<evidence type="ECO:0008006" key="4">
    <source>
        <dbReference type="Google" id="ProtNLM"/>
    </source>
</evidence>
<proteinExistence type="predicted"/>
<evidence type="ECO:0000313" key="2">
    <source>
        <dbReference type="EMBL" id="WOO81697.1"/>
    </source>
</evidence>
<sequence>MSTSDGGCPTTPESPTADQPPRSSTTSVHAFPGSNLPHLPLEVVKEIVSHLDANTADGTRALLSCLVVSSELWTSAAKTLYRHVVINEELLARLMIAYRQDDDSVSPRAVKVFSFVKQFTFVGHCNIGVKAVWRLATLVGGGMDKPLFPNVTKVTCRPSATAVYLPYGRYTEGPPEDIRIFGRIDVCYPADMSGTESTHYIKLNRLPTRSIGHMCLHGHLLTVAMVQTIVGALPKSRRTRCKAITFFHPGPRCGKEHVQLMEDMLPWRKRLPPITILFNVTSWLDEAIQVPSDIEVFSWSYPEHDVVKSVRVEDDERDAYPRCSVCDKQWTKRFAKEDPLPYGDWMMDKLQGITPKEEIQTTPPDDLWTKNTWLHRRKLEARRWLDDMRTSLAKA</sequence>
<dbReference type="EMBL" id="CP086717">
    <property type="protein sequence ID" value="WOO81697.1"/>
    <property type="molecule type" value="Genomic_DNA"/>
</dbReference>
<accession>A0AAF0Y867</accession>
<protein>
    <recommendedName>
        <fullName evidence="4">F-box domain-containing protein</fullName>
    </recommendedName>
</protein>
<reference evidence="2" key="1">
    <citation type="submission" date="2023-10" db="EMBL/GenBank/DDBJ databases">
        <authorList>
            <person name="Noh H."/>
        </authorList>
    </citation>
    <scope>NUCLEOTIDE SEQUENCE</scope>
    <source>
        <strain evidence="2">DUCC4014</strain>
    </source>
</reference>